<name>A0A3L6ZXA0_9MICO</name>
<dbReference type="GO" id="GO:0004764">
    <property type="term" value="F:shikimate 3-dehydrogenase (NADP+) activity"/>
    <property type="evidence" value="ECO:0007669"/>
    <property type="project" value="UniProtKB-EC"/>
</dbReference>
<keyword evidence="4" id="KW-0560">Oxidoreductase</keyword>
<dbReference type="GO" id="GO:0009073">
    <property type="term" value="P:aromatic amino acid family biosynthetic process"/>
    <property type="evidence" value="ECO:0007669"/>
    <property type="project" value="UniProtKB-KW"/>
</dbReference>
<organism evidence="4 5">
    <name type="scientific">Mycetocola manganoxydans</name>
    <dbReference type="NCBI Taxonomy" id="699879"/>
    <lineage>
        <taxon>Bacteria</taxon>
        <taxon>Bacillati</taxon>
        <taxon>Actinomycetota</taxon>
        <taxon>Actinomycetes</taxon>
        <taxon>Micrococcales</taxon>
        <taxon>Microbacteriaceae</taxon>
        <taxon>Mycetocola</taxon>
    </lineage>
</organism>
<dbReference type="InterPro" id="IPR022893">
    <property type="entry name" value="Shikimate_DH_fam"/>
</dbReference>
<evidence type="ECO:0000256" key="1">
    <source>
        <dbReference type="ARBA" id="ARBA00004871"/>
    </source>
</evidence>
<dbReference type="Proteomes" id="UP000270299">
    <property type="component" value="Unassembled WGS sequence"/>
</dbReference>
<dbReference type="GO" id="GO:0050661">
    <property type="term" value="F:NADP binding"/>
    <property type="evidence" value="ECO:0007669"/>
    <property type="project" value="TreeGrafter"/>
</dbReference>
<protein>
    <submittedName>
        <fullName evidence="4">Shikimate dehydrogenase</fullName>
        <ecNumber evidence="4">1.1.1.25</ecNumber>
    </submittedName>
</protein>
<dbReference type="EC" id="1.1.1.25" evidence="4"/>
<gene>
    <name evidence="4" type="ORF">D9V29_05205</name>
</gene>
<dbReference type="Gene3D" id="3.40.50.720">
    <property type="entry name" value="NAD(P)-binding Rossmann-like Domain"/>
    <property type="match status" value="1"/>
</dbReference>
<keyword evidence="2" id="KW-0057">Aromatic amino acid biosynthesis</keyword>
<dbReference type="Pfam" id="PF08501">
    <property type="entry name" value="Shikimate_dh_N"/>
    <property type="match status" value="1"/>
</dbReference>
<dbReference type="SUPFAM" id="SSF53223">
    <property type="entry name" value="Aminoacid dehydrogenase-like, N-terminal domain"/>
    <property type="match status" value="1"/>
</dbReference>
<dbReference type="GO" id="GO:0009423">
    <property type="term" value="P:chorismate biosynthetic process"/>
    <property type="evidence" value="ECO:0007669"/>
    <property type="project" value="TreeGrafter"/>
</dbReference>
<evidence type="ECO:0000313" key="5">
    <source>
        <dbReference type="Proteomes" id="UP000270299"/>
    </source>
</evidence>
<sequence>MSDHLAVFGSPIAHSKSPVLHRTAYRILGLDWEYGSRDVVASDLPGTVSGLGEEWRGLSLTMPLKSAAWELADSRDAMAELTGAVNTLRFTGSGDDRTLFGYNTDVAGITRALAAVGVTEATHVHILGGGATAASALVAAAELGALSVTILARSPGKSSALTDLGHLAGLAVDIAHFDRVHNLPAPELVISTLPGGSPAPVAYPASVLATSALLDVAYDPWPSDLATRWTDAGGPVANGLSMLVHQALIQIRIFATNDPHTPLEGEDAVLAAMQASVGLDDSGQPAV</sequence>
<dbReference type="GO" id="GO:0005829">
    <property type="term" value="C:cytosol"/>
    <property type="evidence" value="ECO:0007669"/>
    <property type="project" value="TreeGrafter"/>
</dbReference>
<dbReference type="EMBL" id="RCUV01000005">
    <property type="protein sequence ID" value="RLP72537.1"/>
    <property type="molecule type" value="Genomic_DNA"/>
</dbReference>
<dbReference type="RefSeq" id="WP_121672255.1">
    <property type="nucleotide sequence ID" value="NZ_BMXM01000001.1"/>
</dbReference>
<evidence type="ECO:0000313" key="4">
    <source>
        <dbReference type="EMBL" id="RLP72537.1"/>
    </source>
</evidence>
<dbReference type="InterPro" id="IPR046346">
    <property type="entry name" value="Aminoacid_DH-like_N_sf"/>
</dbReference>
<evidence type="ECO:0000256" key="2">
    <source>
        <dbReference type="ARBA" id="ARBA00023141"/>
    </source>
</evidence>
<keyword evidence="5" id="KW-1185">Reference proteome</keyword>
<keyword evidence="2" id="KW-0028">Amino-acid biosynthesis</keyword>
<dbReference type="Gene3D" id="3.40.50.10860">
    <property type="entry name" value="Leucine Dehydrogenase, chain A, domain 1"/>
    <property type="match status" value="1"/>
</dbReference>
<feature type="domain" description="Shikimate dehydrogenase substrate binding N-terminal" evidence="3">
    <location>
        <begin position="7"/>
        <end position="88"/>
    </location>
</feature>
<dbReference type="OrthoDB" id="9776868at2"/>
<accession>A0A3L6ZXA0</accession>
<proteinExistence type="predicted"/>
<dbReference type="InterPro" id="IPR013708">
    <property type="entry name" value="Shikimate_DH-bd_N"/>
</dbReference>
<dbReference type="GO" id="GO:0019632">
    <property type="term" value="P:shikimate metabolic process"/>
    <property type="evidence" value="ECO:0007669"/>
    <property type="project" value="TreeGrafter"/>
</dbReference>
<evidence type="ECO:0000259" key="3">
    <source>
        <dbReference type="Pfam" id="PF08501"/>
    </source>
</evidence>
<comment type="caution">
    <text evidence="4">The sequence shown here is derived from an EMBL/GenBank/DDBJ whole genome shotgun (WGS) entry which is preliminary data.</text>
</comment>
<dbReference type="PANTHER" id="PTHR21089">
    <property type="entry name" value="SHIKIMATE DEHYDROGENASE"/>
    <property type="match status" value="1"/>
</dbReference>
<dbReference type="AlphaFoldDB" id="A0A3L6ZXA0"/>
<dbReference type="InterPro" id="IPR036291">
    <property type="entry name" value="NAD(P)-bd_dom_sf"/>
</dbReference>
<dbReference type="NCBIfam" id="NF001311">
    <property type="entry name" value="PRK00258.1-3"/>
    <property type="match status" value="1"/>
</dbReference>
<dbReference type="PANTHER" id="PTHR21089:SF1">
    <property type="entry name" value="BIFUNCTIONAL 3-DEHYDROQUINATE DEHYDRATASE_SHIKIMATE DEHYDROGENASE, CHLOROPLASTIC"/>
    <property type="match status" value="1"/>
</dbReference>
<reference evidence="4 5" key="1">
    <citation type="submission" date="2018-10" db="EMBL/GenBank/DDBJ databases">
        <authorList>
            <person name="Li J."/>
        </authorList>
    </citation>
    <scope>NUCLEOTIDE SEQUENCE [LARGE SCALE GENOMIC DNA]</scope>
    <source>
        <strain evidence="4 5">CCTCC AB209002</strain>
    </source>
</reference>
<comment type="pathway">
    <text evidence="1">Metabolic intermediate biosynthesis; chorismate biosynthesis; chorismate from D-erythrose 4-phosphate and phosphoenolpyruvate: step 4/7.</text>
</comment>
<dbReference type="SUPFAM" id="SSF51735">
    <property type="entry name" value="NAD(P)-binding Rossmann-fold domains"/>
    <property type="match status" value="1"/>
</dbReference>